<feature type="domain" description="RNA polymerase sigma factor 54 DNA-binding" evidence="9">
    <location>
        <begin position="313"/>
        <end position="469"/>
    </location>
</feature>
<dbReference type="Gene3D" id="1.10.10.60">
    <property type="entry name" value="Homeodomain-like"/>
    <property type="match status" value="1"/>
</dbReference>
<dbReference type="AlphaFoldDB" id="A0A399FZD4"/>
<keyword evidence="3" id="KW-0808">Transferase</keyword>
<feature type="domain" description="RNA polymerase sigma factor 54 core-binding" evidence="10">
    <location>
        <begin position="113"/>
        <end position="298"/>
    </location>
</feature>
<evidence type="ECO:0000256" key="8">
    <source>
        <dbReference type="ARBA" id="ARBA00023163"/>
    </source>
</evidence>
<keyword evidence="2" id="KW-0240">DNA-directed RNA polymerase</keyword>
<evidence type="ECO:0000256" key="3">
    <source>
        <dbReference type="ARBA" id="ARBA00022679"/>
    </source>
</evidence>
<dbReference type="GO" id="GO:0001216">
    <property type="term" value="F:DNA-binding transcription activator activity"/>
    <property type="evidence" value="ECO:0007669"/>
    <property type="project" value="InterPro"/>
</dbReference>
<reference evidence="11 12" key="1">
    <citation type="submission" date="2018-08" db="EMBL/GenBank/DDBJ databases">
        <title>Draft genome of candidate division NPL-UPA2 bacterium Unc8 that adapted to ultra-basic serpentinizing groundwater.</title>
        <authorList>
            <person name="Ishii S."/>
            <person name="Suzuki S."/>
            <person name="Nealson K.H."/>
        </authorList>
    </citation>
    <scope>NUCLEOTIDE SEQUENCE [LARGE SCALE GENOMIC DNA]</scope>
    <source>
        <strain evidence="11">Unc8</strain>
    </source>
</reference>
<evidence type="ECO:0000256" key="2">
    <source>
        <dbReference type="ARBA" id="ARBA00022478"/>
    </source>
</evidence>
<dbReference type="GO" id="GO:0000428">
    <property type="term" value="C:DNA-directed RNA polymerase complex"/>
    <property type="evidence" value="ECO:0007669"/>
    <property type="project" value="UniProtKB-KW"/>
</dbReference>
<evidence type="ECO:0000256" key="4">
    <source>
        <dbReference type="ARBA" id="ARBA00022695"/>
    </source>
</evidence>
<dbReference type="EMBL" id="NDHY01000002">
    <property type="protein sequence ID" value="RII00789.1"/>
    <property type="molecule type" value="Genomic_DNA"/>
</dbReference>
<dbReference type="GO" id="GO:0016987">
    <property type="term" value="F:sigma factor activity"/>
    <property type="evidence" value="ECO:0007669"/>
    <property type="project" value="UniProtKB-KW"/>
</dbReference>
<evidence type="ECO:0000256" key="5">
    <source>
        <dbReference type="ARBA" id="ARBA00023015"/>
    </source>
</evidence>
<evidence type="ECO:0000313" key="12">
    <source>
        <dbReference type="Proteomes" id="UP000266287"/>
    </source>
</evidence>
<dbReference type="NCBIfam" id="TIGR02395">
    <property type="entry name" value="rpoN_sigma"/>
    <property type="match status" value="1"/>
</dbReference>
<dbReference type="InterPro" id="IPR000394">
    <property type="entry name" value="RNA_pol_sigma_54"/>
</dbReference>
<evidence type="ECO:0000313" key="11">
    <source>
        <dbReference type="EMBL" id="RII00789.1"/>
    </source>
</evidence>
<dbReference type="Pfam" id="PF00309">
    <property type="entry name" value="Sigma54_AID"/>
    <property type="match status" value="1"/>
</dbReference>
<keyword evidence="7" id="KW-0238">DNA-binding</keyword>
<evidence type="ECO:0000259" key="9">
    <source>
        <dbReference type="Pfam" id="PF04552"/>
    </source>
</evidence>
<sequence>MEQRLEQKQTQRLSLSPQMQQAIYLLQLPLMELRQFLQQQLIQNPLLEEIEDESSSDDEEILKELRKDEIEPDLQEEMERLARFEQEWEEYFHSTTLPGQEQSDEEKEEYVKASITKPLSLQDHLLWQLHLMVLSPEERKIGETIIGNIDEDGYLQSSLGEIESDLGVSHEKVEKVLSIIHRFAPPGVGARSLKECLLLQLRSLGKKGTLQEKIIESHLEDLKRKRYKKILRNLGISTEEVNEAVKAIACLEPKPGMRISREDARPIVPDLIVKKVDDGYHIMINDEGLQRLRVSPFYRQLKGDGNQDPGARQYILEKFRAAKWIIKSIEQRRRTLIKVAECIVKKQKEFFDRGPKWLKPATMREIATEIGMHESTISRVTMEKYIDTPHGIFKLRHFFSGEVATDKGAISSRGVKVAIQKLIAEEDKHCPLSDEEITRKLQERGMHIARRTSAKYRRSLNILPSNLRKEL</sequence>
<dbReference type="InterPro" id="IPR038709">
    <property type="entry name" value="RpoN_core-bd_sf"/>
</dbReference>
<keyword evidence="8" id="KW-0804">Transcription</keyword>
<dbReference type="PANTHER" id="PTHR32248:SF4">
    <property type="entry name" value="RNA POLYMERASE SIGMA-54 FACTOR"/>
    <property type="match status" value="1"/>
</dbReference>
<accession>A0A399FZD4</accession>
<keyword evidence="6" id="KW-0731">Sigma factor</keyword>
<dbReference type="InterPro" id="IPR007634">
    <property type="entry name" value="RNA_pol_sigma_54_DNA-bd"/>
</dbReference>
<gene>
    <name evidence="11" type="primary">rpoN</name>
    <name evidence="11" type="ORF">B9J77_01900</name>
</gene>
<evidence type="ECO:0000259" key="10">
    <source>
        <dbReference type="Pfam" id="PF04963"/>
    </source>
</evidence>
<dbReference type="Pfam" id="PF04552">
    <property type="entry name" value="Sigma54_DBD"/>
    <property type="match status" value="1"/>
</dbReference>
<comment type="similarity">
    <text evidence="1">Belongs to the sigma-54 factor family.</text>
</comment>
<keyword evidence="4" id="KW-0548">Nucleotidyltransferase</keyword>
<dbReference type="Gene3D" id="1.10.10.1330">
    <property type="entry name" value="RNA polymerase sigma-54 factor, core-binding domain"/>
    <property type="match status" value="1"/>
</dbReference>
<proteinExistence type="inferred from homology"/>
<dbReference type="GO" id="GO:0006352">
    <property type="term" value="P:DNA-templated transcription initiation"/>
    <property type="evidence" value="ECO:0007669"/>
    <property type="project" value="InterPro"/>
</dbReference>
<dbReference type="NCBIfam" id="NF009118">
    <property type="entry name" value="PRK12469.1"/>
    <property type="match status" value="1"/>
</dbReference>
<name>A0A399FZD4_UNCN2</name>
<protein>
    <submittedName>
        <fullName evidence="11">RNA polymerase sigma-54 factor</fullName>
    </submittedName>
</protein>
<dbReference type="PANTHER" id="PTHR32248">
    <property type="entry name" value="RNA POLYMERASE SIGMA-54 FACTOR"/>
    <property type="match status" value="1"/>
</dbReference>
<dbReference type="GO" id="GO:0003677">
    <property type="term" value="F:DNA binding"/>
    <property type="evidence" value="ECO:0007669"/>
    <property type="project" value="UniProtKB-KW"/>
</dbReference>
<dbReference type="Pfam" id="PF04963">
    <property type="entry name" value="Sigma54_CBD"/>
    <property type="match status" value="1"/>
</dbReference>
<evidence type="ECO:0000256" key="6">
    <source>
        <dbReference type="ARBA" id="ARBA00023082"/>
    </source>
</evidence>
<dbReference type="PRINTS" id="PR00045">
    <property type="entry name" value="SIGMA54FCT"/>
</dbReference>
<keyword evidence="5" id="KW-0805">Transcription regulation</keyword>
<evidence type="ECO:0000256" key="1">
    <source>
        <dbReference type="ARBA" id="ARBA00008798"/>
    </source>
</evidence>
<dbReference type="GO" id="GO:0016779">
    <property type="term" value="F:nucleotidyltransferase activity"/>
    <property type="evidence" value="ECO:0007669"/>
    <property type="project" value="UniProtKB-KW"/>
</dbReference>
<dbReference type="Proteomes" id="UP000266287">
    <property type="component" value="Unassembled WGS sequence"/>
</dbReference>
<dbReference type="PROSITE" id="PS50044">
    <property type="entry name" value="SIGMA54_3"/>
    <property type="match status" value="1"/>
</dbReference>
<dbReference type="PIRSF" id="PIRSF000774">
    <property type="entry name" value="RpoN"/>
    <property type="match status" value="1"/>
</dbReference>
<evidence type="ECO:0000256" key="7">
    <source>
        <dbReference type="ARBA" id="ARBA00023125"/>
    </source>
</evidence>
<dbReference type="InterPro" id="IPR007046">
    <property type="entry name" value="RNA_pol_sigma_54_core-bd"/>
</dbReference>
<comment type="caution">
    <text evidence="11">The sequence shown here is derived from an EMBL/GenBank/DDBJ whole genome shotgun (WGS) entry which is preliminary data.</text>
</comment>
<organism evidence="11 12">
    <name type="scientific">candidate division NPL-UPA2 bacterium Unc8</name>
    <dbReference type="NCBI Taxonomy" id="1980939"/>
    <lineage>
        <taxon>Bacteria</taxon>
    </lineage>
</organism>